<dbReference type="GO" id="GO:0016301">
    <property type="term" value="F:kinase activity"/>
    <property type="evidence" value="ECO:0007669"/>
    <property type="project" value="UniProtKB-KW"/>
</dbReference>
<feature type="compositionally biased region" description="Polar residues" evidence="1">
    <location>
        <begin position="70"/>
        <end position="79"/>
    </location>
</feature>
<dbReference type="EMBL" id="SKCS01000426">
    <property type="protein sequence ID" value="TNN07605.1"/>
    <property type="molecule type" value="Genomic_DNA"/>
</dbReference>
<keyword evidence="2" id="KW-0808">Transferase</keyword>
<gene>
    <name evidence="2" type="ORF">EWB00_007651</name>
</gene>
<dbReference type="SUPFAM" id="SSF56112">
    <property type="entry name" value="Protein kinase-like (PK-like)"/>
    <property type="match status" value="1"/>
</dbReference>
<dbReference type="InterPro" id="IPR011009">
    <property type="entry name" value="Kinase-like_dom_sf"/>
</dbReference>
<evidence type="ECO:0000313" key="2">
    <source>
        <dbReference type="EMBL" id="TNN07605.1"/>
    </source>
</evidence>
<dbReference type="AlphaFoldDB" id="A0A4Z2CTQ7"/>
<comment type="caution">
    <text evidence="2">The sequence shown here is derived from an EMBL/GenBank/DDBJ whole genome shotgun (WGS) entry which is preliminary data.</text>
</comment>
<organism evidence="2 3">
    <name type="scientific">Schistosoma japonicum</name>
    <name type="common">Blood fluke</name>
    <dbReference type="NCBI Taxonomy" id="6182"/>
    <lineage>
        <taxon>Eukaryota</taxon>
        <taxon>Metazoa</taxon>
        <taxon>Spiralia</taxon>
        <taxon>Lophotrochozoa</taxon>
        <taxon>Platyhelminthes</taxon>
        <taxon>Trematoda</taxon>
        <taxon>Digenea</taxon>
        <taxon>Strigeidida</taxon>
        <taxon>Schistosomatoidea</taxon>
        <taxon>Schistosomatidae</taxon>
        <taxon>Schistosoma</taxon>
    </lineage>
</organism>
<evidence type="ECO:0000256" key="1">
    <source>
        <dbReference type="SAM" id="MobiDB-lite"/>
    </source>
</evidence>
<feature type="region of interest" description="Disordered" evidence="1">
    <location>
        <begin position="37"/>
        <end position="81"/>
    </location>
</feature>
<feature type="compositionally biased region" description="Polar residues" evidence="1">
    <location>
        <begin position="53"/>
        <end position="64"/>
    </location>
</feature>
<name>A0A4Z2CTQ7_SCHJA</name>
<reference evidence="2 3" key="1">
    <citation type="submission" date="2019-03" db="EMBL/GenBank/DDBJ databases">
        <title>An improved genome assembly of the fluke Schistosoma japonicum.</title>
        <authorList>
            <person name="Hu W."/>
            <person name="Luo F."/>
            <person name="Yin M."/>
            <person name="Mo X."/>
            <person name="Sun C."/>
            <person name="Wu Q."/>
            <person name="Zhu B."/>
            <person name="Xiang M."/>
            <person name="Wang J."/>
            <person name="Wang Y."/>
            <person name="Zhang T."/>
            <person name="Xu B."/>
            <person name="Zheng H."/>
            <person name="Feng Z."/>
        </authorList>
    </citation>
    <scope>NUCLEOTIDE SEQUENCE [LARGE SCALE GENOMIC DNA]</scope>
    <source>
        <strain evidence="2">HuSjv2</strain>
        <tissue evidence="2">Worms</tissue>
    </source>
</reference>
<keyword evidence="2" id="KW-0418">Kinase</keyword>
<proteinExistence type="predicted"/>
<feature type="region of interest" description="Disordered" evidence="1">
    <location>
        <begin position="158"/>
        <end position="189"/>
    </location>
</feature>
<feature type="compositionally biased region" description="Polar residues" evidence="1">
    <location>
        <begin position="158"/>
        <end position="183"/>
    </location>
</feature>
<evidence type="ECO:0000313" key="3">
    <source>
        <dbReference type="Proteomes" id="UP000311919"/>
    </source>
</evidence>
<dbReference type="Proteomes" id="UP000311919">
    <property type="component" value="Unassembled WGS sequence"/>
</dbReference>
<dbReference type="STRING" id="6182.A0A4Z2CTQ7"/>
<keyword evidence="3" id="KW-1185">Reference proteome</keyword>
<dbReference type="Gene3D" id="3.30.200.20">
    <property type="entry name" value="Phosphorylase Kinase, domain 1"/>
    <property type="match status" value="1"/>
</dbReference>
<protein>
    <submittedName>
        <fullName evidence="2">MAP/microtubule affinity-regulating kinase 3</fullName>
    </submittedName>
</protein>
<dbReference type="OrthoDB" id="193931at2759"/>
<accession>A0A4Z2CTQ7</accession>
<sequence length="239" mass="26357">MPSSSHPSYYSDPNSVLPQESISMQTYYYKNSIPATGLGTSPSTVTPRAPLLPQQTSLNTNNHSGVPGSTRLSSQSPHTGNLFANFRNNQPNGLPDNQDVMSISMHAQSNYYYWPSVTTPVSNITPYNYDISPHTYATPTSVSKPNNNMTGYLNLNKIGQTSKTNSNNRSAQQLKNATSNSGSRPLWKDRPHVGKYSLIQTIGKGNFAKVKLAQHLTTGMKMMKDNFYVISFAIVTREN</sequence>